<evidence type="ECO:0000256" key="5">
    <source>
        <dbReference type="ARBA" id="ARBA00022989"/>
    </source>
</evidence>
<evidence type="ECO:0000256" key="1">
    <source>
        <dbReference type="ARBA" id="ARBA00004236"/>
    </source>
</evidence>
<evidence type="ECO:0000256" key="4">
    <source>
        <dbReference type="ARBA" id="ARBA00022741"/>
    </source>
</evidence>
<protein>
    <recommendedName>
        <fullName evidence="9">Pycsar effector protein domain-containing protein</fullName>
    </recommendedName>
</protein>
<dbReference type="GO" id="GO:0005886">
    <property type="term" value="C:plasma membrane"/>
    <property type="evidence" value="ECO:0007669"/>
    <property type="project" value="UniProtKB-SubCell"/>
</dbReference>
<evidence type="ECO:0000313" key="11">
    <source>
        <dbReference type="Proteomes" id="UP000623608"/>
    </source>
</evidence>
<keyword evidence="7 8" id="KW-0472">Membrane</keyword>
<dbReference type="AlphaFoldDB" id="A0A919NZ18"/>
<keyword evidence="4" id="KW-0547">Nucleotide-binding</keyword>
<keyword evidence="6" id="KW-0051">Antiviral defense</keyword>
<organism evidence="10 11">
    <name type="scientific">Paractinoplanes tereljensis</name>
    <dbReference type="NCBI Taxonomy" id="571912"/>
    <lineage>
        <taxon>Bacteria</taxon>
        <taxon>Bacillati</taxon>
        <taxon>Actinomycetota</taxon>
        <taxon>Actinomycetes</taxon>
        <taxon>Micromonosporales</taxon>
        <taxon>Micromonosporaceae</taxon>
        <taxon>Paractinoplanes</taxon>
    </lineage>
</organism>
<keyword evidence="5 8" id="KW-1133">Transmembrane helix</keyword>
<dbReference type="Pfam" id="PF18967">
    <property type="entry name" value="PycTM"/>
    <property type="match status" value="1"/>
</dbReference>
<comment type="caution">
    <text evidence="10">The sequence shown here is derived from an EMBL/GenBank/DDBJ whole genome shotgun (WGS) entry which is preliminary data.</text>
</comment>
<name>A0A919NZ18_9ACTN</name>
<evidence type="ECO:0000256" key="6">
    <source>
        <dbReference type="ARBA" id="ARBA00023118"/>
    </source>
</evidence>
<proteinExistence type="predicted"/>
<sequence length="180" mass="18630">MATRKDQAASPPPPPPATDDAWRALQLQFDLVKHAETKAAAALASCGVLGGLLYTLVAQTRTAGTLFTVVATLAAATIVTSGIAAGIALRPRQLLRKGSPSLLFYRTITARFGYDADAFAREFAGLSTDRSALMSALTGQILSNANVATRKYRAVNVAVLGLLAALGLMAATAAIGLTSR</sequence>
<feature type="transmembrane region" description="Helical" evidence="8">
    <location>
        <begin position="39"/>
        <end position="57"/>
    </location>
</feature>
<evidence type="ECO:0000256" key="8">
    <source>
        <dbReference type="SAM" id="Phobius"/>
    </source>
</evidence>
<evidence type="ECO:0000256" key="2">
    <source>
        <dbReference type="ARBA" id="ARBA00022475"/>
    </source>
</evidence>
<comment type="subcellular location">
    <subcellularLocation>
        <location evidence="1">Cell membrane</location>
    </subcellularLocation>
</comment>
<evidence type="ECO:0000256" key="3">
    <source>
        <dbReference type="ARBA" id="ARBA00022692"/>
    </source>
</evidence>
<reference evidence="10" key="1">
    <citation type="submission" date="2021-01" db="EMBL/GenBank/DDBJ databases">
        <title>Whole genome shotgun sequence of Actinoplanes tereljensis NBRC 105297.</title>
        <authorList>
            <person name="Komaki H."/>
            <person name="Tamura T."/>
        </authorList>
    </citation>
    <scope>NUCLEOTIDE SEQUENCE</scope>
    <source>
        <strain evidence="10">NBRC 105297</strain>
    </source>
</reference>
<evidence type="ECO:0000313" key="10">
    <source>
        <dbReference type="EMBL" id="GIF26561.1"/>
    </source>
</evidence>
<feature type="domain" description="Pycsar effector protein" evidence="9">
    <location>
        <begin position="21"/>
        <end position="174"/>
    </location>
</feature>
<dbReference type="EMBL" id="BOMY01000061">
    <property type="protein sequence ID" value="GIF26561.1"/>
    <property type="molecule type" value="Genomic_DNA"/>
</dbReference>
<dbReference type="RefSeq" id="WP_203814358.1">
    <property type="nucleotide sequence ID" value="NZ_BOMY01000061.1"/>
</dbReference>
<keyword evidence="3 8" id="KW-0812">Transmembrane</keyword>
<dbReference type="GO" id="GO:0051607">
    <property type="term" value="P:defense response to virus"/>
    <property type="evidence" value="ECO:0007669"/>
    <property type="project" value="UniProtKB-KW"/>
</dbReference>
<dbReference type="GO" id="GO:0000166">
    <property type="term" value="F:nucleotide binding"/>
    <property type="evidence" value="ECO:0007669"/>
    <property type="project" value="UniProtKB-KW"/>
</dbReference>
<evidence type="ECO:0000256" key="7">
    <source>
        <dbReference type="ARBA" id="ARBA00023136"/>
    </source>
</evidence>
<gene>
    <name evidence="10" type="ORF">Ate02nite_92910</name>
</gene>
<feature type="transmembrane region" description="Helical" evidence="8">
    <location>
        <begin position="154"/>
        <end position="177"/>
    </location>
</feature>
<keyword evidence="2" id="KW-1003">Cell membrane</keyword>
<accession>A0A919NZ18</accession>
<dbReference type="Proteomes" id="UP000623608">
    <property type="component" value="Unassembled WGS sequence"/>
</dbReference>
<evidence type="ECO:0000259" key="9">
    <source>
        <dbReference type="Pfam" id="PF18967"/>
    </source>
</evidence>
<dbReference type="InterPro" id="IPR043760">
    <property type="entry name" value="PycTM_dom"/>
</dbReference>
<feature type="transmembrane region" description="Helical" evidence="8">
    <location>
        <begin position="63"/>
        <end position="89"/>
    </location>
</feature>
<keyword evidence="11" id="KW-1185">Reference proteome</keyword>